<feature type="region of interest" description="Disordered" evidence="10">
    <location>
        <begin position="1001"/>
        <end position="1042"/>
    </location>
</feature>
<dbReference type="EMBL" id="OX365770">
    <property type="protein sequence ID" value="CAI4035853.1"/>
    <property type="molecule type" value="Genomic_DNA"/>
</dbReference>
<dbReference type="InterPro" id="IPR006906">
    <property type="entry name" value="Timeless_N"/>
</dbReference>
<accession>A0AA35ITG8</accession>
<dbReference type="AlphaFoldDB" id="A0AA35ITG8"/>
<feature type="region of interest" description="Disordered" evidence="10">
    <location>
        <begin position="1160"/>
        <end position="1186"/>
    </location>
</feature>
<evidence type="ECO:0000256" key="9">
    <source>
        <dbReference type="ARBA" id="ARBA00023306"/>
    </source>
</evidence>
<evidence type="ECO:0000313" key="13">
    <source>
        <dbReference type="Proteomes" id="UP001161438"/>
    </source>
</evidence>
<evidence type="ECO:0000313" key="12">
    <source>
        <dbReference type="EMBL" id="CAI4035853.1"/>
    </source>
</evidence>
<evidence type="ECO:0000256" key="6">
    <source>
        <dbReference type="ARBA" id="ARBA00023204"/>
    </source>
</evidence>
<dbReference type="PANTHER" id="PTHR22940:SF4">
    <property type="entry name" value="PROTEIN TIMELESS HOMOLOG"/>
    <property type="match status" value="1"/>
</dbReference>
<keyword evidence="7" id="KW-0539">Nucleus</keyword>
<evidence type="ECO:0000256" key="2">
    <source>
        <dbReference type="ARBA" id="ARBA00008174"/>
    </source>
</evidence>
<dbReference type="GO" id="GO:0003677">
    <property type="term" value="F:DNA binding"/>
    <property type="evidence" value="ECO:0007669"/>
    <property type="project" value="TreeGrafter"/>
</dbReference>
<organism evidence="12 13">
    <name type="scientific">Saccharomyces mikatae IFO 1815</name>
    <dbReference type="NCBI Taxonomy" id="226126"/>
    <lineage>
        <taxon>Eukaryota</taxon>
        <taxon>Fungi</taxon>
        <taxon>Dikarya</taxon>
        <taxon>Ascomycota</taxon>
        <taxon>Saccharomycotina</taxon>
        <taxon>Saccharomycetes</taxon>
        <taxon>Saccharomycetales</taxon>
        <taxon>Saccharomycetaceae</taxon>
        <taxon>Saccharomyces</taxon>
    </lineage>
</organism>
<evidence type="ECO:0000256" key="3">
    <source>
        <dbReference type="ARBA" id="ARBA00021529"/>
    </source>
</evidence>
<dbReference type="GO" id="GO:0006281">
    <property type="term" value="P:DNA repair"/>
    <property type="evidence" value="ECO:0007669"/>
    <property type="project" value="UniProtKB-KW"/>
</dbReference>
<dbReference type="RefSeq" id="XP_056078973.1">
    <property type="nucleotide sequence ID" value="XM_056225123.1"/>
</dbReference>
<evidence type="ECO:0000256" key="10">
    <source>
        <dbReference type="SAM" id="MobiDB-lite"/>
    </source>
</evidence>
<evidence type="ECO:0000259" key="11">
    <source>
        <dbReference type="Pfam" id="PF04821"/>
    </source>
</evidence>
<name>A0AA35ITG8_SACMI</name>
<dbReference type="GO" id="GO:0031298">
    <property type="term" value="C:replication fork protection complex"/>
    <property type="evidence" value="ECO:0007669"/>
    <property type="project" value="TreeGrafter"/>
</dbReference>
<dbReference type="PANTHER" id="PTHR22940">
    <property type="entry name" value="TIMEOUT/TIMELESS-2"/>
    <property type="match status" value="1"/>
</dbReference>
<comment type="similarity">
    <text evidence="2">Belongs to the timeless family.</text>
</comment>
<keyword evidence="8" id="KW-0469">Meiosis</keyword>
<evidence type="ECO:0000256" key="8">
    <source>
        <dbReference type="ARBA" id="ARBA00023254"/>
    </source>
</evidence>
<keyword evidence="6" id="KW-0234">DNA repair</keyword>
<evidence type="ECO:0000256" key="5">
    <source>
        <dbReference type="ARBA" id="ARBA00022880"/>
    </source>
</evidence>
<dbReference type="GO" id="GO:0043111">
    <property type="term" value="P:replication fork arrest"/>
    <property type="evidence" value="ECO:0007669"/>
    <property type="project" value="TreeGrafter"/>
</dbReference>
<proteinExistence type="inferred from homology"/>
<dbReference type="Proteomes" id="UP001161438">
    <property type="component" value="Chromosome 14"/>
</dbReference>
<keyword evidence="4" id="KW-0227">DNA damage</keyword>
<dbReference type="GO" id="GO:0051321">
    <property type="term" value="P:meiotic cell cycle"/>
    <property type="evidence" value="ECO:0007669"/>
    <property type="project" value="UniProtKB-KW"/>
</dbReference>
<reference evidence="12" key="1">
    <citation type="submission" date="2022-10" db="EMBL/GenBank/DDBJ databases">
        <authorList>
            <person name="Byrne P K."/>
        </authorList>
    </citation>
    <scope>NUCLEOTIDE SEQUENCE</scope>
    <source>
        <strain evidence="12">IFO1815</strain>
    </source>
</reference>
<keyword evidence="5" id="KW-0236">DNA replication inhibitor</keyword>
<dbReference type="Pfam" id="PF04821">
    <property type="entry name" value="TIMELESS"/>
    <property type="match status" value="1"/>
</dbReference>
<feature type="domain" description="Timeless N-terminal" evidence="11">
    <location>
        <begin position="44"/>
        <end position="365"/>
    </location>
</feature>
<dbReference type="GeneID" id="80920741"/>
<feature type="region of interest" description="Disordered" evidence="10">
    <location>
        <begin position="1207"/>
        <end position="1235"/>
    </location>
</feature>
<dbReference type="GO" id="GO:0000076">
    <property type="term" value="P:DNA replication checkpoint signaling"/>
    <property type="evidence" value="ECO:0007669"/>
    <property type="project" value="TreeGrafter"/>
</dbReference>
<feature type="compositionally biased region" description="Acidic residues" evidence="10">
    <location>
        <begin position="1161"/>
        <end position="1174"/>
    </location>
</feature>
<dbReference type="InterPro" id="IPR044998">
    <property type="entry name" value="Timeless"/>
</dbReference>
<keyword evidence="9" id="KW-0131">Cell cycle</keyword>
<evidence type="ECO:0000256" key="4">
    <source>
        <dbReference type="ARBA" id="ARBA00022763"/>
    </source>
</evidence>
<keyword evidence="13" id="KW-1185">Reference proteome</keyword>
<comment type="subcellular location">
    <subcellularLocation>
        <location evidence="1">Nucleus</location>
    </subcellularLocation>
</comment>
<sequence length="1235" mass="141621">MSTVLQKGATNATDSSLTILRARIALLATAIGGPDYTSQVDPPPYKLGDDCLACLKDLKRWFKLVDDKQRRWDVAMAVAEYRILTDDLLPILIDWENKCSLAAKLAKNNPNHEEFRNKAYYDKIALNCLQLLVLMTWPLIITDQSSSNQISVYSELKKHQLIYKKAILTTESGKVLRAAIRLALDVIKIERLSRTPRDNMVLKLVLNFFRNVIAIEPGEFTINTKRSMPRKGITSIDTLPPNVSMDDVSLNTVTSSFHKNKVFGLLLTLSSSLSKEFDQDFINIPLLEVMFYLTKDVNQVLLFPQQSDSRARSSLVKSNISDFTNNVTSAGFELSKLLQKEHQMRKNVIKHTSARHSRFGGLLSIQTADKTRLTVSGSQALVDEKIAFQKLDDSKKWNKRIAQKHESVVTEGLPNSLLNSQTGKSIFFTESNGKYYKEFINNFIDSGFNILLHSVTNYFTTEQDRMVTLEQVEYLLFFAWFIKYQLFRSKMDNSPGLSQVSEALREVSFILMSSLLRNAYDLKNWVVTHAGMIAFNELLNLVFHTKSVQEEDSVDVEFIVSRLFSDERIQLLSNLPKIGSKHSLQFMKSCIELTHSVLKVLEQYSNNKALVVEGKSKRQKRLNISEDDITKIIEEENVDRDEALDILTSSLRTVEVSFQKVQSNYMTEPVIETYINFLQRFRELEDDSIKKVFSFFHRVFVQAKEQALLFRFDLIILLRDMLSPDGLNRMSRSRKYVSQFSDYFLSRLKKRLKKSPAWFVGLLFPPLHNSEVGFYQRYGERNVINTETIYASPISQFKPIPDEEALPPSILLDMKYGILVSTLLDDGKVELLDQLLKHITHTLDIFKSWLSVNVNANRETMNTPNEYLVLTGTLDNDPIFRDRDYRALLSLIGYSIPHKIDEPCFLAGTIEISDLTVAYELVKKYMSTPFETPNGLPSSSYLQRPRLVKENTPYEQDEWKGNDDYDYNDPYIVADDQFVSESDAAYFKDLDNNSLDQVKETKLSKGIARSKKRDKKKGKKRATRTKLPTYGNEDDQRPHSVRERHSVFSKEFISDSEDDEDLMNPIFFENETYMRWLLDKYNGQLTEDRYIQFAKFASERMTNRGVVKGDYTSLFDGVIPSIDSIRAAESGSFAPDKSLISLASHVASEMLALDVHNNSELSDEDVNSESEDNEGSPLLSDSLIKVRNDEQNTKEFKKRALERNIVDGSDEDEEAIRISAKKPKIYMNQDESDDE</sequence>
<gene>
    <name evidence="12" type="primary">SMKI14G0620</name>
    <name evidence="12" type="ORF">SMKI_14G0620</name>
</gene>
<feature type="compositionally biased region" description="Basic residues" evidence="10">
    <location>
        <begin position="1008"/>
        <end position="1024"/>
    </location>
</feature>
<protein>
    <recommendedName>
        <fullName evidence="3">Topoisomerase 1-associated factor 1</fullName>
    </recommendedName>
</protein>
<evidence type="ECO:0000256" key="1">
    <source>
        <dbReference type="ARBA" id="ARBA00004123"/>
    </source>
</evidence>
<evidence type="ECO:0000256" key="7">
    <source>
        <dbReference type="ARBA" id="ARBA00023242"/>
    </source>
</evidence>